<dbReference type="AlphaFoldDB" id="A0AA37W6J6"/>
<sequence length="368" mass="41966">MKLNSLTSLCVAACLSLSLQVAAETSSPAENDINAEDLTRDLQRQRTNPQAASSIPSELDTQNDATEQAEDNAAPWFKVEIIVFKQTVNSVTEEFPDTTDFTPPAPLITLKGYDYPEQHYTRAQHHNFVYSSSSAFNQISKPEDPTDRSNEDNAQAHIPESAARNEAQKNELHIAYQQEPLELLTDAQTRLEKSQNYQILLATAWKQPTVTKEDSPTLHLVAGNWFDDQPEFEAFLKVSKQRYLHAYADLFLNTYSLKTDQPLNLDLSSGLLPKTEQAETMDDQNEDTSFENQGIQPHHFKLFSLNIDEDILDQEDQHSSSYITNEVYHIKEDRIMKHSKDLYYLDHPKFGMIIKLTPIEQLEENKDS</sequence>
<evidence type="ECO:0000256" key="2">
    <source>
        <dbReference type="SAM" id="SignalP"/>
    </source>
</evidence>
<keyword evidence="2" id="KW-0732">Signal</keyword>
<feature type="chain" id="PRO_5041246215" description="Peptidoglycan-binding protein CsiV" evidence="2">
    <location>
        <begin position="24"/>
        <end position="368"/>
    </location>
</feature>
<evidence type="ECO:0000313" key="3">
    <source>
        <dbReference type="EMBL" id="GLQ30298.1"/>
    </source>
</evidence>
<comment type="caution">
    <text evidence="3">The sequence shown here is derived from an EMBL/GenBank/DDBJ whole genome shotgun (WGS) entry which is preliminary data.</text>
</comment>
<feature type="region of interest" description="Disordered" evidence="1">
    <location>
        <begin position="43"/>
        <end position="72"/>
    </location>
</feature>
<evidence type="ECO:0000313" key="4">
    <source>
        <dbReference type="Proteomes" id="UP001161389"/>
    </source>
</evidence>
<name>A0AA37W6J6_9GAMM</name>
<evidence type="ECO:0000256" key="1">
    <source>
        <dbReference type="SAM" id="MobiDB-lite"/>
    </source>
</evidence>
<keyword evidence="4" id="KW-1185">Reference proteome</keyword>
<accession>A0AA37W6J6</accession>
<reference evidence="3" key="2">
    <citation type="submission" date="2023-01" db="EMBL/GenBank/DDBJ databases">
        <title>Draft genome sequence of Litoribrevibacter albus strain NBRC 110071.</title>
        <authorList>
            <person name="Sun Q."/>
            <person name="Mori K."/>
        </authorList>
    </citation>
    <scope>NUCLEOTIDE SEQUENCE</scope>
    <source>
        <strain evidence="3">NBRC 110071</strain>
    </source>
</reference>
<proteinExistence type="predicted"/>
<feature type="compositionally biased region" description="Polar residues" evidence="1">
    <location>
        <begin position="45"/>
        <end position="66"/>
    </location>
</feature>
<feature type="signal peptide" evidence="2">
    <location>
        <begin position="1"/>
        <end position="23"/>
    </location>
</feature>
<protein>
    <recommendedName>
        <fullName evidence="5">Peptidoglycan-binding protein CsiV</fullName>
    </recommendedName>
</protein>
<dbReference type="Proteomes" id="UP001161389">
    <property type="component" value="Unassembled WGS sequence"/>
</dbReference>
<dbReference type="Pfam" id="PF10972">
    <property type="entry name" value="CsiV"/>
    <property type="match status" value="1"/>
</dbReference>
<gene>
    <name evidence="3" type="ORF">GCM10007876_07760</name>
</gene>
<dbReference type="InterPro" id="IPR021241">
    <property type="entry name" value="CsiV"/>
</dbReference>
<evidence type="ECO:0008006" key="5">
    <source>
        <dbReference type="Google" id="ProtNLM"/>
    </source>
</evidence>
<dbReference type="RefSeq" id="WP_284378977.1">
    <property type="nucleotide sequence ID" value="NZ_BSNM01000003.1"/>
</dbReference>
<reference evidence="3" key="1">
    <citation type="journal article" date="2014" name="Int. J. Syst. Evol. Microbiol.">
        <title>Complete genome sequence of Corynebacterium casei LMG S-19264T (=DSM 44701T), isolated from a smear-ripened cheese.</title>
        <authorList>
            <consortium name="US DOE Joint Genome Institute (JGI-PGF)"/>
            <person name="Walter F."/>
            <person name="Albersmeier A."/>
            <person name="Kalinowski J."/>
            <person name="Ruckert C."/>
        </authorList>
    </citation>
    <scope>NUCLEOTIDE SEQUENCE</scope>
    <source>
        <strain evidence="3">NBRC 110071</strain>
    </source>
</reference>
<organism evidence="3 4">
    <name type="scientific">Litoribrevibacter albus</name>
    <dbReference type="NCBI Taxonomy" id="1473156"/>
    <lineage>
        <taxon>Bacteria</taxon>
        <taxon>Pseudomonadati</taxon>
        <taxon>Pseudomonadota</taxon>
        <taxon>Gammaproteobacteria</taxon>
        <taxon>Oceanospirillales</taxon>
        <taxon>Oceanospirillaceae</taxon>
        <taxon>Litoribrevibacter</taxon>
    </lineage>
</organism>
<dbReference type="EMBL" id="BSNM01000003">
    <property type="protein sequence ID" value="GLQ30298.1"/>
    <property type="molecule type" value="Genomic_DNA"/>
</dbReference>